<dbReference type="InterPro" id="IPR050789">
    <property type="entry name" value="Diverse_Enzym_Activities"/>
</dbReference>
<dbReference type="Pfam" id="PF00144">
    <property type="entry name" value="Beta-lactamase"/>
    <property type="match status" value="1"/>
</dbReference>
<sequence>MDDSPLPLPDSLAFPCTVGLTDADGTLLLQGAPDVPRPLASVSKPIAALGVLVAVSRGLVDLDEPAGPEGSTVRHLLAHAAGYSFDGDRDTLLAAPGTRRIYSNTGFEVLGDHLAEATGYSTAEWLEERLVAPLGLGDIDVDGSPAAGYGATVADLLAVGRELLRPTLIPQDLWKEATTVQFPGLSGVLPGYGRQRPNDWGLGVEIRDGKSPHWTGTRSSPATFGHFGQSGSFLWVDPDRGLAAAFLGDEPFSPAHVEAWPALTDELLARAGA</sequence>
<proteinExistence type="predicted"/>
<feature type="domain" description="Beta-lactamase-related" evidence="1">
    <location>
        <begin position="38"/>
        <end position="260"/>
    </location>
</feature>
<accession>A0ABY6G4M9</accession>
<dbReference type="EMBL" id="CP107020">
    <property type="protein sequence ID" value="UYG17904.1"/>
    <property type="molecule type" value="Genomic_DNA"/>
</dbReference>
<organism evidence="2 3">
    <name type="scientific">Brachybacterium huguangmaarense</name>
    <dbReference type="NCBI Taxonomy" id="1652028"/>
    <lineage>
        <taxon>Bacteria</taxon>
        <taxon>Bacillati</taxon>
        <taxon>Actinomycetota</taxon>
        <taxon>Actinomycetes</taxon>
        <taxon>Micrococcales</taxon>
        <taxon>Dermabacteraceae</taxon>
        <taxon>Brachybacterium</taxon>
    </lineage>
</organism>
<keyword evidence="3" id="KW-1185">Reference proteome</keyword>
<evidence type="ECO:0000313" key="3">
    <source>
        <dbReference type="Proteomes" id="UP001164305"/>
    </source>
</evidence>
<dbReference type="InterPro" id="IPR001466">
    <property type="entry name" value="Beta-lactam-related"/>
</dbReference>
<dbReference type="Gene3D" id="3.40.710.10">
    <property type="entry name" value="DD-peptidase/beta-lactamase superfamily"/>
    <property type="match status" value="1"/>
</dbReference>
<dbReference type="Proteomes" id="UP001164305">
    <property type="component" value="Chromosome"/>
</dbReference>
<evidence type="ECO:0000259" key="1">
    <source>
        <dbReference type="Pfam" id="PF00144"/>
    </source>
</evidence>
<reference evidence="2" key="1">
    <citation type="submission" date="2022-10" db="EMBL/GenBank/DDBJ databases">
        <title>Whole-Genome Sequencing of Brachybacterium huguangmaarense BRM-3, Isolated from Betula schmidtii.</title>
        <authorList>
            <person name="Haam D."/>
        </authorList>
    </citation>
    <scope>NUCLEOTIDE SEQUENCE</scope>
    <source>
        <strain evidence="2">BRM-3</strain>
    </source>
</reference>
<dbReference type="InterPro" id="IPR012338">
    <property type="entry name" value="Beta-lactam/transpept-like"/>
</dbReference>
<evidence type="ECO:0000313" key="2">
    <source>
        <dbReference type="EMBL" id="UYG17904.1"/>
    </source>
</evidence>
<dbReference type="PANTHER" id="PTHR43283">
    <property type="entry name" value="BETA-LACTAMASE-RELATED"/>
    <property type="match status" value="1"/>
</dbReference>
<dbReference type="SUPFAM" id="SSF56601">
    <property type="entry name" value="beta-lactamase/transpeptidase-like"/>
    <property type="match status" value="1"/>
</dbReference>
<gene>
    <name evidence="2" type="ORF">BRM3_05650</name>
</gene>
<protein>
    <submittedName>
        <fullName evidence="2">Beta-lactamase family protein</fullName>
    </submittedName>
</protein>
<dbReference type="RefSeq" id="WP_263595111.1">
    <property type="nucleotide sequence ID" value="NZ_CP107020.1"/>
</dbReference>
<dbReference type="PANTHER" id="PTHR43283:SF15">
    <property type="entry name" value="CONSERVED PROTEIN"/>
    <property type="match status" value="1"/>
</dbReference>
<name>A0ABY6G4M9_9MICO</name>